<dbReference type="EMBL" id="CP011126">
    <property type="protein sequence ID" value="AKQ33452.1"/>
    <property type="molecule type" value="Genomic_DNA"/>
</dbReference>
<accession>A0ABM5UU70</accession>
<reference evidence="4 5" key="1">
    <citation type="journal article" date="2015" name="Genome Biol. Evol.">
        <title>Distinctive Genome Reduction Rates Revealed by Genomic Analyses of Two Coxiella-Like Endosymbionts in Ticks.</title>
        <authorList>
            <person name="Gottlieb Y."/>
            <person name="Lalzar I."/>
            <person name="Klasson L."/>
        </authorList>
    </citation>
    <scope>NUCLEOTIDE SEQUENCE [LARGE SCALE GENOMIC DNA]</scope>
    <source>
        <strain evidence="4 5">CRt</strain>
    </source>
</reference>
<evidence type="ECO:0000259" key="2">
    <source>
        <dbReference type="PROSITE" id="PS50937"/>
    </source>
</evidence>
<feature type="domain" description="HTH merR-type" evidence="2">
    <location>
        <begin position="23"/>
        <end position="93"/>
    </location>
</feature>
<dbReference type="SUPFAM" id="SSF46955">
    <property type="entry name" value="Putative DNA-binding domain"/>
    <property type="match status" value="1"/>
</dbReference>
<dbReference type="InterPro" id="IPR000551">
    <property type="entry name" value="MerR-type_HTH_dom"/>
</dbReference>
<evidence type="ECO:0000313" key="3">
    <source>
        <dbReference type="EMBL" id="AKQ33452.1"/>
    </source>
</evidence>
<proteinExistence type="predicted"/>
<dbReference type="InterPro" id="IPR009061">
    <property type="entry name" value="DNA-bd_dom_put_sf"/>
</dbReference>
<dbReference type="SMART" id="SM00422">
    <property type="entry name" value="HTH_MERR"/>
    <property type="match status" value="1"/>
</dbReference>
<dbReference type="CDD" id="cd04765">
    <property type="entry name" value="HTH_MlrA-like_sg2"/>
    <property type="match status" value="1"/>
</dbReference>
<dbReference type="Proteomes" id="UP000063965">
    <property type="component" value="Chromosome"/>
</dbReference>
<evidence type="ECO:0000313" key="4">
    <source>
        <dbReference type="EMBL" id="AKQ33539.1"/>
    </source>
</evidence>
<evidence type="ECO:0000313" key="5">
    <source>
        <dbReference type="Proteomes" id="UP000063965"/>
    </source>
</evidence>
<organism evidence="4 5">
    <name type="scientific">Candidatus Coxiella mudrowiae</name>
    <dbReference type="NCBI Taxonomy" id="2054173"/>
    <lineage>
        <taxon>Bacteria</taxon>
        <taxon>Pseudomonadati</taxon>
        <taxon>Pseudomonadota</taxon>
        <taxon>Gammaproteobacteria</taxon>
        <taxon>Legionellales</taxon>
        <taxon>Coxiellaceae</taxon>
        <taxon>Coxiella</taxon>
    </lineage>
</organism>
<dbReference type="PANTHER" id="PTHR30204">
    <property type="entry name" value="REDOX-CYCLING DRUG-SENSING TRANSCRIPTIONAL ACTIVATOR SOXR"/>
    <property type="match status" value="1"/>
</dbReference>
<name>A0ABM5UU70_9COXI</name>
<gene>
    <name evidence="3" type="ORF">CleRT_05470</name>
    <name evidence="4" type="ORF">CleRT_06910</name>
</gene>
<dbReference type="RefSeq" id="WP_048875121.1">
    <property type="nucleotide sequence ID" value="NZ_CP011126.1"/>
</dbReference>
<dbReference type="PANTHER" id="PTHR30204:SF15">
    <property type="entry name" value="BLL5018 PROTEIN"/>
    <property type="match status" value="1"/>
</dbReference>
<keyword evidence="1" id="KW-0238">DNA-binding</keyword>
<protein>
    <submittedName>
        <fullName evidence="4">Transcriptional regulator, MerR family</fullName>
    </submittedName>
</protein>
<sequence>MSNQKKGNPKPESELPPIPEKLYFTIGEVGKLCELRTHVLRYWEQEFSPLSPLKRRGNRRYYQLKDVLLVRKIRRLLYEEGYTIEGAKQKLSEDTSHDKREYKAYETIRRAISELERIAAGLEMA</sequence>
<dbReference type="InterPro" id="IPR047057">
    <property type="entry name" value="MerR_fam"/>
</dbReference>
<dbReference type="PROSITE" id="PS50937">
    <property type="entry name" value="HTH_MERR_2"/>
    <property type="match status" value="1"/>
</dbReference>
<dbReference type="EMBL" id="CP011126">
    <property type="protein sequence ID" value="AKQ33539.1"/>
    <property type="molecule type" value="Genomic_DNA"/>
</dbReference>
<dbReference type="Gene3D" id="1.10.1660.10">
    <property type="match status" value="1"/>
</dbReference>
<evidence type="ECO:0000256" key="1">
    <source>
        <dbReference type="ARBA" id="ARBA00023125"/>
    </source>
</evidence>
<keyword evidence="5" id="KW-1185">Reference proteome</keyword>
<dbReference type="Pfam" id="PF13411">
    <property type="entry name" value="MerR_1"/>
    <property type="match status" value="1"/>
</dbReference>